<name>A0A7W7APA1_9SPHN</name>
<dbReference type="InterPro" id="IPR036388">
    <property type="entry name" value="WH-like_DNA-bd_sf"/>
</dbReference>
<evidence type="ECO:0000313" key="8">
    <source>
        <dbReference type="Proteomes" id="UP000574769"/>
    </source>
</evidence>
<evidence type="ECO:0000259" key="6">
    <source>
        <dbReference type="PROSITE" id="PS50995"/>
    </source>
</evidence>
<evidence type="ECO:0000256" key="3">
    <source>
        <dbReference type="ARBA" id="ARBA00023015"/>
    </source>
</evidence>
<evidence type="ECO:0000313" key="7">
    <source>
        <dbReference type="EMBL" id="MBB4619662.1"/>
    </source>
</evidence>
<dbReference type="FunFam" id="1.10.10.10:FF:000163">
    <property type="entry name" value="MarR family transcriptional regulator"/>
    <property type="match status" value="1"/>
</dbReference>
<comment type="subcellular location">
    <subcellularLocation>
        <location evidence="1">Cytoplasm</location>
    </subcellularLocation>
</comment>
<evidence type="ECO:0000256" key="1">
    <source>
        <dbReference type="ARBA" id="ARBA00004496"/>
    </source>
</evidence>
<dbReference type="RefSeq" id="WP_184116907.1">
    <property type="nucleotide sequence ID" value="NZ_JACHNY010000012.1"/>
</dbReference>
<evidence type="ECO:0000256" key="4">
    <source>
        <dbReference type="ARBA" id="ARBA00023125"/>
    </source>
</evidence>
<gene>
    <name evidence="7" type="ORF">GGQ96_003821</name>
</gene>
<dbReference type="SUPFAM" id="SSF46785">
    <property type="entry name" value="Winged helix' DNA-binding domain"/>
    <property type="match status" value="1"/>
</dbReference>
<keyword evidence="3" id="KW-0805">Transcription regulation</keyword>
<dbReference type="Proteomes" id="UP000574769">
    <property type="component" value="Unassembled WGS sequence"/>
</dbReference>
<reference evidence="7 8" key="1">
    <citation type="submission" date="2020-08" db="EMBL/GenBank/DDBJ databases">
        <title>Genomic Encyclopedia of Type Strains, Phase IV (KMG-IV): sequencing the most valuable type-strain genomes for metagenomic binning, comparative biology and taxonomic classification.</title>
        <authorList>
            <person name="Goeker M."/>
        </authorList>
    </citation>
    <scope>NUCLEOTIDE SEQUENCE [LARGE SCALE GENOMIC DNA]</scope>
    <source>
        <strain evidence="7 8">DSM 15867</strain>
    </source>
</reference>
<dbReference type="InterPro" id="IPR036390">
    <property type="entry name" value="WH_DNA-bd_sf"/>
</dbReference>
<dbReference type="GO" id="GO:0003677">
    <property type="term" value="F:DNA binding"/>
    <property type="evidence" value="ECO:0007669"/>
    <property type="project" value="UniProtKB-KW"/>
</dbReference>
<dbReference type="Gene3D" id="1.10.10.10">
    <property type="entry name" value="Winged helix-like DNA-binding domain superfamily/Winged helix DNA-binding domain"/>
    <property type="match status" value="1"/>
</dbReference>
<dbReference type="Pfam" id="PF22381">
    <property type="entry name" value="Staph_reg_Sar_Rot"/>
    <property type="match status" value="1"/>
</dbReference>
<evidence type="ECO:0000256" key="5">
    <source>
        <dbReference type="ARBA" id="ARBA00023163"/>
    </source>
</evidence>
<dbReference type="InterPro" id="IPR055166">
    <property type="entry name" value="Transc_reg_Sar_Rot_HTH"/>
</dbReference>
<dbReference type="GO" id="GO:0003700">
    <property type="term" value="F:DNA-binding transcription factor activity"/>
    <property type="evidence" value="ECO:0007669"/>
    <property type="project" value="InterPro"/>
</dbReference>
<dbReference type="EMBL" id="JACHNY010000012">
    <property type="protein sequence ID" value="MBB4619662.1"/>
    <property type="molecule type" value="Genomic_DNA"/>
</dbReference>
<accession>A0A7W7APA1</accession>
<keyword evidence="5" id="KW-0804">Transcription</keyword>
<dbReference type="PANTHER" id="PTHR33164:SF5">
    <property type="entry name" value="ORGANIC HYDROPEROXIDE RESISTANCE TRANSCRIPTIONAL REGULATOR"/>
    <property type="match status" value="1"/>
</dbReference>
<keyword evidence="4 7" id="KW-0238">DNA-binding</keyword>
<dbReference type="PANTHER" id="PTHR33164">
    <property type="entry name" value="TRANSCRIPTIONAL REGULATOR, MARR FAMILY"/>
    <property type="match status" value="1"/>
</dbReference>
<organism evidence="7 8">
    <name type="scientific">Sphingomonas abaci</name>
    <dbReference type="NCBI Taxonomy" id="237611"/>
    <lineage>
        <taxon>Bacteria</taxon>
        <taxon>Pseudomonadati</taxon>
        <taxon>Pseudomonadota</taxon>
        <taxon>Alphaproteobacteria</taxon>
        <taxon>Sphingomonadales</taxon>
        <taxon>Sphingomonadaceae</taxon>
        <taxon>Sphingomonas</taxon>
    </lineage>
</organism>
<dbReference type="PROSITE" id="PS50995">
    <property type="entry name" value="HTH_MARR_2"/>
    <property type="match status" value="1"/>
</dbReference>
<dbReference type="SMART" id="SM00347">
    <property type="entry name" value="HTH_MARR"/>
    <property type="match status" value="1"/>
</dbReference>
<dbReference type="InterPro" id="IPR039422">
    <property type="entry name" value="MarR/SlyA-like"/>
</dbReference>
<dbReference type="GO" id="GO:0006950">
    <property type="term" value="P:response to stress"/>
    <property type="evidence" value="ECO:0007669"/>
    <property type="project" value="TreeGrafter"/>
</dbReference>
<comment type="caution">
    <text evidence="7">The sequence shown here is derived from an EMBL/GenBank/DDBJ whole genome shotgun (WGS) entry which is preliminary data.</text>
</comment>
<evidence type="ECO:0000256" key="2">
    <source>
        <dbReference type="ARBA" id="ARBA00022490"/>
    </source>
</evidence>
<dbReference type="GO" id="GO:0005737">
    <property type="term" value="C:cytoplasm"/>
    <property type="evidence" value="ECO:0007669"/>
    <property type="project" value="UniProtKB-SubCell"/>
</dbReference>
<proteinExistence type="predicted"/>
<keyword evidence="8" id="KW-1185">Reference proteome</keyword>
<protein>
    <submittedName>
        <fullName evidence="7">DNA-binding MarR family transcriptional regulator</fullName>
    </submittedName>
</protein>
<keyword evidence="2" id="KW-0963">Cytoplasm</keyword>
<dbReference type="AlphaFoldDB" id="A0A7W7APA1"/>
<feature type="domain" description="HTH marR-type" evidence="6">
    <location>
        <begin position="17"/>
        <end position="145"/>
    </location>
</feature>
<dbReference type="InterPro" id="IPR000835">
    <property type="entry name" value="HTH_MarR-typ"/>
</dbReference>
<sequence length="163" mass="18002">MSDPVAAKDEDDPLLLDRQVCFPLYAATNLLNRLYGPVLAELDLTYPQYLVMLVLWEHETQTVGALGARLYLDSGTLSPLLKRMEATGLVERRRDPADERRVLVGITAQGRALRASAEHVPETIGGGYAPDGIEELRESVRGLVAILAQRDGRASPLLPRTRR</sequence>